<evidence type="ECO:0000256" key="5">
    <source>
        <dbReference type="ARBA" id="ARBA00023326"/>
    </source>
</evidence>
<keyword evidence="1 7" id="KW-0378">Hydrolase</keyword>
<gene>
    <name evidence="7" type="ORF">HA331_08680</name>
</gene>
<name>A0A832T7Q7_PYRHR</name>
<evidence type="ECO:0000256" key="1">
    <source>
        <dbReference type="ARBA" id="ARBA00022801"/>
    </source>
</evidence>
<sequence>MEGNTILKIVLICTILAGLFGQVVPVYAENTTYQTPTGIYYEVRGDTIYMINVTSGEETPIHLFGVNWFGFETPNHVVHGLWKRNWEDMLLQIKSLGFNAIRLPFCTESVKPGTQPIGIDYSKNPDLRGLDSLQIMEKIIKKAGDLGIFVLLDYHRIGCTHIEPLWYTEDFSEEDFINTWIEVAKRFGKYWNVIGADLKNEPHSVTSPPAAYTDGTGATWGMGNPATDWNLAAERIGKAILKVAPHWLIFVEGTQFTNPKTDSSYKWGYNAWWGGNLMAVKDYPVNLPRNKLVYSPHVYGPDVYNQPYFGPAKGFPDNLPDIWYHHFGYVKLELGYSVVIGEFGGKYGHGGDPRDVIWQNKLVDWMIENKFCDFFYWSWNPDSGDTGGILQDDWTTIWEDKYNNLKRLMDSCSKSSSSTQSVIRSTTPTKSNTSKKICGPAILIILAVFSLLLRRAPR</sequence>
<protein>
    <submittedName>
        <fullName evidence="7">Cellulase family glycosylhydrolase</fullName>
    </submittedName>
</protein>
<dbReference type="OMA" id="SAHDYAT"/>
<evidence type="ECO:0000256" key="2">
    <source>
        <dbReference type="ARBA" id="ARBA00023001"/>
    </source>
</evidence>
<feature type="domain" description="Glycoside hydrolase family 5" evidence="6">
    <location>
        <begin position="65"/>
        <end position="382"/>
    </location>
</feature>
<proteinExistence type="predicted"/>
<dbReference type="EMBL" id="DUJN01000008">
    <property type="protein sequence ID" value="HII61793.1"/>
    <property type="molecule type" value="Genomic_DNA"/>
</dbReference>
<evidence type="ECO:0000256" key="3">
    <source>
        <dbReference type="ARBA" id="ARBA00023277"/>
    </source>
</evidence>
<dbReference type="RefSeq" id="WP_010885255.1">
    <property type="nucleotide sequence ID" value="NZ_DUJN01000008.1"/>
</dbReference>
<dbReference type="InterPro" id="IPR018087">
    <property type="entry name" value="Glyco_hydro_5_CS"/>
</dbReference>
<dbReference type="SUPFAM" id="SSF51445">
    <property type="entry name" value="(Trans)glycosidases"/>
    <property type="match status" value="1"/>
</dbReference>
<evidence type="ECO:0000313" key="8">
    <source>
        <dbReference type="Proteomes" id="UP000617544"/>
    </source>
</evidence>
<dbReference type="InterPro" id="IPR001547">
    <property type="entry name" value="Glyco_hydro_5"/>
</dbReference>
<dbReference type="PANTHER" id="PTHR35923">
    <property type="entry name" value="MAJOR EXTRACELLULAR ENDOGLUCANASE"/>
    <property type="match status" value="1"/>
</dbReference>
<dbReference type="Proteomes" id="UP000617544">
    <property type="component" value="Unassembled WGS sequence"/>
</dbReference>
<dbReference type="GO" id="GO:0030245">
    <property type="term" value="P:cellulose catabolic process"/>
    <property type="evidence" value="ECO:0007669"/>
    <property type="project" value="UniProtKB-KW"/>
</dbReference>
<keyword evidence="3" id="KW-0119">Carbohydrate metabolism</keyword>
<comment type="caution">
    <text evidence="7">The sequence shown here is derived from an EMBL/GenBank/DDBJ whole genome shotgun (WGS) entry which is preliminary data.</text>
</comment>
<dbReference type="GO" id="GO:0004553">
    <property type="term" value="F:hydrolase activity, hydrolyzing O-glycosyl compounds"/>
    <property type="evidence" value="ECO:0007669"/>
    <property type="project" value="InterPro"/>
</dbReference>
<keyword evidence="4" id="KW-0326">Glycosidase</keyword>
<keyword evidence="2" id="KW-0136">Cellulose degradation</keyword>
<evidence type="ECO:0000259" key="6">
    <source>
        <dbReference type="Pfam" id="PF00150"/>
    </source>
</evidence>
<dbReference type="NCBIfam" id="TIGR04288">
    <property type="entry name" value="CGP_CTERM"/>
    <property type="match status" value="1"/>
</dbReference>
<dbReference type="PANTHER" id="PTHR35923:SF2">
    <property type="entry name" value="ENDOGLUCANASE"/>
    <property type="match status" value="1"/>
</dbReference>
<accession>A0A832T7Q7</accession>
<evidence type="ECO:0000313" key="7">
    <source>
        <dbReference type="EMBL" id="HII61793.1"/>
    </source>
</evidence>
<dbReference type="InterPro" id="IPR027552">
    <property type="entry name" value="CGP_CTERM"/>
</dbReference>
<dbReference type="GeneID" id="1443490"/>
<dbReference type="SMR" id="A0A832T7Q7"/>
<organism evidence="7 8">
    <name type="scientific">Pyrococcus horikoshii</name>
    <dbReference type="NCBI Taxonomy" id="53953"/>
    <lineage>
        <taxon>Archaea</taxon>
        <taxon>Methanobacteriati</taxon>
        <taxon>Methanobacteriota</taxon>
        <taxon>Thermococci</taxon>
        <taxon>Thermococcales</taxon>
        <taxon>Thermococcaceae</taxon>
        <taxon>Pyrococcus</taxon>
    </lineage>
</organism>
<dbReference type="AlphaFoldDB" id="A0A832T7Q7"/>
<dbReference type="Gene3D" id="3.20.20.80">
    <property type="entry name" value="Glycosidases"/>
    <property type="match status" value="1"/>
</dbReference>
<evidence type="ECO:0000256" key="4">
    <source>
        <dbReference type="ARBA" id="ARBA00023295"/>
    </source>
</evidence>
<dbReference type="InterPro" id="IPR017853">
    <property type="entry name" value="GH"/>
</dbReference>
<keyword evidence="5" id="KW-0624">Polysaccharide degradation</keyword>
<reference evidence="7" key="1">
    <citation type="journal article" date="2020" name="bioRxiv">
        <title>A rank-normalized archaeal taxonomy based on genome phylogeny resolves widespread incomplete and uneven classifications.</title>
        <authorList>
            <person name="Rinke C."/>
            <person name="Chuvochina M."/>
            <person name="Mussig A.J."/>
            <person name="Chaumeil P.-A."/>
            <person name="Waite D.W."/>
            <person name="Whitman W.B."/>
            <person name="Parks D.H."/>
            <person name="Hugenholtz P."/>
        </authorList>
    </citation>
    <scope>NUCLEOTIDE SEQUENCE</scope>
    <source>
        <strain evidence="7">UBA8834</strain>
    </source>
</reference>
<dbReference type="PROSITE" id="PS00659">
    <property type="entry name" value="GLYCOSYL_HYDROL_F5"/>
    <property type="match status" value="1"/>
</dbReference>
<dbReference type="Pfam" id="PF00150">
    <property type="entry name" value="Cellulase"/>
    <property type="match status" value="1"/>
</dbReference>